<dbReference type="PANTHER" id="PTHR43875">
    <property type="entry name" value="MALTODEXTRIN IMPORT ATP-BINDING PROTEIN MSMX"/>
    <property type="match status" value="1"/>
</dbReference>
<dbReference type="NCBIfam" id="NF008653">
    <property type="entry name" value="PRK11650.1"/>
    <property type="match status" value="1"/>
</dbReference>
<dbReference type="CDD" id="cd03301">
    <property type="entry name" value="ABC_MalK_N"/>
    <property type="match status" value="1"/>
</dbReference>
<comment type="caution">
    <text evidence="7">The sequence shown here is derived from an EMBL/GenBank/DDBJ whole genome shotgun (WGS) entry which is preliminary data.</text>
</comment>
<dbReference type="Gene3D" id="2.40.50.100">
    <property type="match status" value="1"/>
</dbReference>
<dbReference type="Pfam" id="PF08402">
    <property type="entry name" value="TOBE_2"/>
    <property type="match status" value="1"/>
</dbReference>
<dbReference type="PANTHER" id="PTHR43875:SF3">
    <property type="entry name" value="MALTOSE_MALTODEXTRIN IMPORT ATP-BINDING PROTEIN MALK"/>
    <property type="match status" value="1"/>
</dbReference>
<dbReference type="SUPFAM" id="SSF50331">
    <property type="entry name" value="MOP-like"/>
    <property type="match status" value="1"/>
</dbReference>
<evidence type="ECO:0000256" key="2">
    <source>
        <dbReference type="ARBA" id="ARBA00005417"/>
    </source>
</evidence>
<name>A0A7W6P9M2_9HYPH</name>
<dbReference type="Gene3D" id="2.40.50.140">
    <property type="entry name" value="Nucleic acid-binding proteins"/>
    <property type="match status" value="1"/>
</dbReference>
<feature type="domain" description="ABC transporter" evidence="6">
    <location>
        <begin position="4"/>
        <end position="234"/>
    </location>
</feature>
<dbReference type="InterPro" id="IPR027417">
    <property type="entry name" value="P-loop_NTPase"/>
</dbReference>
<organism evidence="7 8">
    <name type="scientific">Martelella radicis</name>
    <dbReference type="NCBI Taxonomy" id="1397476"/>
    <lineage>
        <taxon>Bacteria</taxon>
        <taxon>Pseudomonadati</taxon>
        <taxon>Pseudomonadota</taxon>
        <taxon>Alphaproteobacteria</taxon>
        <taxon>Hyphomicrobiales</taxon>
        <taxon>Aurantimonadaceae</taxon>
        <taxon>Martelella</taxon>
    </lineage>
</organism>
<keyword evidence="8" id="KW-1185">Reference proteome</keyword>
<dbReference type="Proteomes" id="UP000530571">
    <property type="component" value="Unassembled WGS sequence"/>
</dbReference>
<evidence type="ECO:0000256" key="1">
    <source>
        <dbReference type="ARBA" id="ARBA00004417"/>
    </source>
</evidence>
<evidence type="ECO:0000313" key="7">
    <source>
        <dbReference type="EMBL" id="MBB4122437.1"/>
    </source>
</evidence>
<dbReference type="InterPro" id="IPR013611">
    <property type="entry name" value="Transp-assoc_OB_typ2"/>
</dbReference>
<keyword evidence="5 7" id="KW-0067">ATP-binding</keyword>
<dbReference type="EMBL" id="JACIDZ010000007">
    <property type="protein sequence ID" value="MBB4122437.1"/>
    <property type="molecule type" value="Genomic_DNA"/>
</dbReference>
<dbReference type="SMART" id="SM00382">
    <property type="entry name" value="AAA"/>
    <property type="match status" value="1"/>
</dbReference>
<protein>
    <submittedName>
        <fullName evidence="7">Lactose/L-arabinose transport system ATP-binding protein</fullName>
    </submittedName>
</protein>
<dbReference type="InterPro" id="IPR015855">
    <property type="entry name" value="ABC_transpr_MalK-like"/>
</dbReference>
<comment type="similarity">
    <text evidence="2">Belongs to the ABC transporter superfamily.</text>
</comment>
<dbReference type="SUPFAM" id="SSF52540">
    <property type="entry name" value="P-loop containing nucleoside triphosphate hydrolases"/>
    <property type="match status" value="1"/>
</dbReference>
<dbReference type="InterPro" id="IPR012340">
    <property type="entry name" value="NA-bd_OB-fold"/>
</dbReference>
<reference evidence="7 8" key="1">
    <citation type="submission" date="2020-08" db="EMBL/GenBank/DDBJ databases">
        <title>Genomic Encyclopedia of Type Strains, Phase IV (KMG-IV): sequencing the most valuable type-strain genomes for metagenomic binning, comparative biology and taxonomic classification.</title>
        <authorList>
            <person name="Goeker M."/>
        </authorList>
    </citation>
    <scope>NUCLEOTIDE SEQUENCE [LARGE SCALE GENOMIC DNA]</scope>
    <source>
        <strain evidence="7 8">DSM 28101</strain>
    </source>
</reference>
<dbReference type="GO" id="GO:0055052">
    <property type="term" value="C:ATP-binding cassette (ABC) transporter complex, substrate-binding subunit-containing"/>
    <property type="evidence" value="ECO:0007669"/>
    <property type="project" value="TreeGrafter"/>
</dbReference>
<dbReference type="RefSeq" id="WP_183486457.1">
    <property type="nucleotide sequence ID" value="NZ_JACIDZ010000007.1"/>
</dbReference>
<dbReference type="Gene3D" id="3.40.50.300">
    <property type="entry name" value="P-loop containing nucleotide triphosphate hydrolases"/>
    <property type="match status" value="1"/>
</dbReference>
<dbReference type="GO" id="GO:0016887">
    <property type="term" value="F:ATP hydrolysis activity"/>
    <property type="evidence" value="ECO:0007669"/>
    <property type="project" value="InterPro"/>
</dbReference>
<dbReference type="PROSITE" id="PS00211">
    <property type="entry name" value="ABC_TRANSPORTER_1"/>
    <property type="match status" value="1"/>
</dbReference>
<dbReference type="AlphaFoldDB" id="A0A7W6P9M2"/>
<dbReference type="GO" id="GO:1990060">
    <property type="term" value="C:maltose transport complex"/>
    <property type="evidence" value="ECO:0007669"/>
    <property type="project" value="TreeGrafter"/>
</dbReference>
<dbReference type="InterPro" id="IPR003439">
    <property type="entry name" value="ABC_transporter-like_ATP-bd"/>
</dbReference>
<dbReference type="GO" id="GO:0005524">
    <property type="term" value="F:ATP binding"/>
    <property type="evidence" value="ECO:0007669"/>
    <property type="project" value="UniProtKB-KW"/>
</dbReference>
<gene>
    <name evidence="7" type="ORF">GGR30_002369</name>
</gene>
<evidence type="ECO:0000256" key="3">
    <source>
        <dbReference type="ARBA" id="ARBA00022448"/>
    </source>
</evidence>
<dbReference type="Pfam" id="PF00005">
    <property type="entry name" value="ABC_tran"/>
    <property type="match status" value="1"/>
</dbReference>
<dbReference type="InterPro" id="IPR003593">
    <property type="entry name" value="AAA+_ATPase"/>
</dbReference>
<evidence type="ECO:0000259" key="6">
    <source>
        <dbReference type="PROSITE" id="PS50893"/>
    </source>
</evidence>
<dbReference type="InterPro" id="IPR008995">
    <property type="entry name" value="Mo/tungstate-bd_C_term_dom"/>
</dbReference>
<sequence length="352" mass="38968">MAEIELRQLRKSYGAFEAIPPIDLKIGDGEFCIFVGPSGCGKSTLLRTIAGLEDASAGEIMIGGEEVSQRHPGERGAAMVFQNYALYPHMTVRQNMGYALKIAKRPKDEIRTTVERAAHTLGLEDLLERKPSELSGGQRQRVAIGRAIVRDPKVFLFDEPLSNLDAELRTRMRLELADLHRTLGVTMVYVTHDQVEAMTLADRIVVLRSGRIEQVGSPLELYDNPDNLFVARFIGSPSMNFLKAEAADGEICLSEIQGPPLPRPEFVPSDWRGLLGVRPEHFELRAGGMEIRLRAVEHLGGVTYGYATLPGGTELCVDLQGHREMAAGDTVALGIPSERAFFFDQKTEKRLR</sequence>
<proteinExistence type="inferred from homology"/>
<dbReference type="InterPro" id="IPR017871">
    <property type="entry name" value="ABC_transporter-like_CS"/>
</dbReference>
<evidence type="ECO:0000256" key="5">
    <source>
        <dbReference type="ARBA" id="ARBA00022840"/>
    </source>
</evidence>
<evidence type="ECO:0000256" key="4">
    <source>
        <dbReference type="ARBA" id="ARBA00022741"/>
    </source>
</evidence>
<accession>A0A7W6P9M2</accession>
<keyword evidence="4" id="KW-0547">Nucleotide-binding</keyword>
<dbReference type="GO" id="GO:0015423">
    <property type="term" value="F:ABC-type maltose transporter activity"/>
    <property type="evidence" value="ECO:0007669"/>
    <property type="project" value="TreeGrafter"/>
</dbReference>
<evidence type="ECO:0000313" key="8">
    <source>
        <dbReference type="Proteomes" id="UP000530571"/>
    </source>
</evidence>
<keyword evidence="3" id="KW-0813">Transport</keyword>
<dbReference type="PROSITE" id="PS50893">
    <property type="entry name" value="ABC_TRANSPORTER_2"/>
    <property type="match status" value="1"/>
</dbReference>
<dbReference type="InterPro" id="IPR047641">
    <property type="entry name" value="ABC_transpr_MalK/UgpC-like"/>
</dbReference>
<comment type="subcellular location">
    <subcellularLocation>
        <location evidence="1">Cell inner membrane</location>
        <topology evidence="1">Peripheral membrane protein</topology>
    </subcellularLocation>
</comment>
<dbReference type="FunFam" id="3.40.50.300:FF:000042">
    <property type="entry name" value="Maltose/maltodextrin ABC transporter, ATP-binding protein"/>
    <property type="match status" value="1"/>
</dbReference>